<dbReference type="InterPro" id="IPR050134">
    <property type="entry name" value="NAD-dep_sirtuin_deacylases"/>
</dbReference>
<dbReference type="PROSITE" id="PS50305">
    <property type="entry name" value="SIRTUIN"/>
    <property type="match status" value="2"/>
</dbReference>
<evidence type="ECO:0000313" key="11">
    <source>
        <dbReference type="Proteomes" id="UP000189513"/>
    </source>
</evidence>
<dbReference type="CDD" id="cd01408">
    <property type="entry name" value="SIRT1"/>
    <property type="match status" value="1"/>
</dbReference>
<dbReference type="GO" id="GO:0017136">
    <property type="term" value="F:histone deacetylase activity, NAD-dependent"/>
    <property type="evidence" value="ECO:0007669"/>
    <property type="project" value="TreeGrafter"/>
</dbReference>
<feature type="active site" description="Proton acceptor" evidence="8">
    <location>
        <position position="425"/>
    </location>
</feature>
<evidence type="ECO:0000256" key="4">
    <source>
        <dbReference type="ARBA" id="ARBA00022679"/>
    </source>
</evidence>
<evidence type="ECO:0000313" key="10">
    <source>
        <dbReference type="EMBL" id="ONH69575.1"/>
    </source>
</evidence>
<dbReference type="PANTHER" id="PTHR11085:SF6">
    <property type="entry name" value="NAD-DEPENDENT PROTEIN DEACETYLASE SIRTUIN-2"/>
    <property type="match status" value="1"/>
</dbReference>
<feature type="domain" description="Deacetylase sirtuin-type" evidence="9">
    <location>
        <begin position="4"/>
        <end position="273"/>
    </location>
</feature>
<dbReference type="GO" id="GO:0046872">
    <property type="term" value="F:metal ion binding"/>
    <property type="evidence" value="ECO:0007669"/>
    <property type="project" value="UniProtKB-KW"/>
</dbReference>
<dbReference type="AlphaFoldDB" id="A0A1V2LD58"/>
<dbReference type="Proteomes" id="UP000189513">
    <property type="component" value="Unassembled WGS sequence"/>
</dbReference>
<dbReference type="Pfam" id="PF02146">
    <property type="entry name" value="SIR2"/>
    <property type="match status" value="2"/>
</dbReference>
<feature type="binding site" evidence="8">
    <location>
        <position position="166"/>
    </location>
    <ligand>
        <name>Zn(2+)</name>
        <dbReference type="ChEBI" id="CHEBI:29105"/>
    </ligand>
</feature>
<gene>
    <name evidence="10" type="ORF">BON22_0359</name>
</gene>
<dbReference type="Gene3D" id="3.40.50.1220">
    <property type="entry name" value="TPP-binding domain"/>
    <property type="match status" value="2"/>
</dbReference>
<dbReference type="OMA" id="FWEETRI"/>
<feature type="binding site" evidence="8">
    <location>
        <position position="433"/>
    </location>
    <ligand>
        <name>Zn(2+)</name>
        <dbReference type="ChEBI" id="CHEBI:29105"/>
    </ligand>
</feature>
<evidence type="ECO:0000256" key="8">
    <source>
        <dbReference type="PROSITE-ProRule" id="PRU00236"/>
    </source>
</evidence>
<name>A0A1V2LD58_CYBFA</name>
<dbReference type="GO" id="GO:0005634">
    <property type="term" value="C:nucleus"/>
    <property type="evidence" value="ECO:0007669"/>
    <property type="project" value="TreeGrafter"/>
</dbReference>
<evidence type="ECO:0000256" key="1">
    <source>
        <dbReference type="ARBA" id="ARBA00001947"/>
    </source>
</evidence>
<dbReference type="VEuPathDB" id="FungiDB:BON22_0359"/>
<dbReference type="InterPro" id="IPR026591">
    <property type="entry name" value="Sirtuin_cat_small_dom_sf"/>
</dbReference>
<feature type="binding site" evidence="8">
    <location>
        <position position="436"/>
    </location>
    <ligand>
        <name>Zn(2+)</name>
        <dbReference type="ChEBI" id="CHEBI:29105"/>
    </ligand>
</feature>
<organism evidence="10 11">
    <name type="scientific">Cyberlindnera fabianii</name>
    <name type="common">Yeast</name>
    <name type="synonym">Hansenula fabianii</name>
    <dbReference type="NCBI Taxonomy" id="36022"/>
    <lineage>
        <taxon>Eukaryota</taxon>
        <taxon>Fungi</taxon>
        <taxon>Dikarya</taxon>
        <taxon>Ascomycota</taxon>
        <taxon>Saccharomycotina</taxon>
        <taxon>Saccharomycetes</taxon>
        <taxon>Phaffomycetales</taxon>
        <taxon>Phaffomycetaceae</taxon>
        <taxon>Cyberlindnera</taxon>
    </lineage>
</organism>
<feature type="binding site" evidence="8">
    <location>
        <position position="457"/>
    </location>
    <ligand>
        <name>Zn(2+)</name>
        <dbReference type="ChEBI" id="CHEBI:29105"/>
    </ligand>
</feature>
<dbReference type="Gene3D" id="3.30.1600.10">
    <property type="entry name" value="SIR2/SIRT2 'Small Domain"/>
    <property type="match status" value="2"/>
</dbReference>
<comment type="cofactor">
    <cofactor evidence="1">
        <name>Zn(2+)</name>
        <dbReference type="ChEBI" id="CHEBI:29105"/>
    </cofactor>
</comment>
<keyword evidence="4" id="KW-0808">Transferase</keyword>
<dbReference type="GO" id="GO:0070403">
    <property type="term" value="F:NAD+ binding"/>
    <property type="evidence" value="ECO:0007669"/>
    <property type="project" value="InterPro"/>
</dbReference>
<feature type="binding site" evidence="8">
    <location>
        <position position="462"/>
    </location>
    <ligand>
        <name>Zn(2+)</name>
        <dbReference type="ChEBI" id="CHEBI:29105"/>
    </ligand>
</feature>
<dbReference type="InterPro" id="IPR029035">
    <property type="entry name" value="DHS-like_NAD/FAD-binding_dom"/>
</dbReference>
<keyword evidence="7" id="KW-0520">NAD</keyword>
<evidence type="ECO:0000256" key="5">
    <source>
        <dbReference type="ARBA" id="ARBA00022723"/>
    </source>
</evidence>
<keyword evidence="11" id="KW-1185">Reference proteome</keyword>
<dbReference type="STRING" id="36022.A0A1V2LD58"/>
<comment type="caution">
    <text evidence="10">The sequence shown here is derived from an EMBL/GenBank/DDBJ whole genome shotgun (WGS) entry which is preliminary data.</text>
</comment>
<feature type="active site" description="Proton acceptor" evidence="8">
    <location>
        <position position="133"/>
    </location>
</feature>
<keyword evidence="5 8" id="KW-0479">Metal-binding</keyword>
<dbReference type="InterPro" id="IPR003000">
    <property type="entry name" value="Sirtuin"/>
</dbReference>
<keyword evidence="3" id="KW-0678">Repressor</keyword>
<protein>
    <submittedName>
        <fullName evidence="10">NAD-dependent protein deacetylase HST2</fullName>
    </submittedName>
</protein>
<keyword evidence="6 8" id="KW-0862">Zinc</keyword>
<reference evidence="11" key="1">
    <citation type="journal article" date="2017" name="Genome Announc.">
        <title>Genome sequences of Cyberlindnera fabianii 65, Pichia kudriavzevii 129, and Saccharomyces cerevisiae 131 isolated from fermented masau fruits in Zimbabwe.</title>
        <authorList>
            <person name="van Rijswijck I.M.H."/>
            <person name="Derks M.F.L."/>
            <person name="Abee T."/>
            <person name="de Ridder D."/>
            <person name="Smid E.J."/>
        </authorList>
    </citation>
    <scope>NUCLEOTIDE SEQUENCE [LARGE SCALE GENOMIC DNA]</scope>
    <source>
        <strain evidence="11">65</strain>
    </source>
</reference>
<sequence>MTAAQSASDDLETFTRLLQSRRTKLIFFVGAGISTAAGIPDFRSPDTGLYHNLEKYNLPYPEAILDLEFFHEEPEPFLQLAKELYPGQFAPTKFHCFMKLIEKRKQLRRVYTQNIDTLERVVGISPKLLVEAHGSFASHHCAKCHAKFDPDKYREAVFKLHETPRCVKARCDGYVKPDIVFYGEDIPKRFDLWKKDLLEISGTSPEVVTITAGTSLSVAPFSSLPAGVPEHQWRVLINTEKVGSFRFPRHKDLVFLKDADVFAEQICEKLGWSDDLHELYLEDLEKVHKAREEGRISMTTRPDIRRLADILTKDVKVIFFVGAGISTSAGIPDFRSPETGLYHNLQKLDLPYAEAVFDIDFFKKNPKPFSHLARELYPGQFAPTKFHLLMKLMEDKGKLKRVYTQNIDTLERVAGISGEYIVEAHGSFAENHCIKCHAKYDGEKYKKAVFKQEQPRCEKKGCDGLVKPDIVFFGEGLPARFFDLWDDDAEDLTYDDAEYLTITAGTSLTVYPFASLPSEVPSHQHRVLVNMETVGDFVTPRKKDLVFEQSTDTFAEKLCEELGWTEELETLVEDAHIKVKGKADEEGEEVLKNIVKDVQDALEDTPLASAKKDESVEDIAAKLAVLDVDSSKAESAGASPK</sequence>
<feature type="binding site" evidence="8">
    <location>
        <position position="144"/>
    </location>
    <ligand>
        <name>Zn(2+)</name>
        <dbReference type="ChEBI" id="CHEBI:29105"/>
    </ligand>
</feature>
<feature type="binding site" evidence="8">
    <location>
        <position position="141"/>
    </location>
    <ligand>
        <name>Zn(2+)</name>
        <dbReference type="ChEBI" id="CHEBI:29105"/>
    </ligand>
</feature>
<evidence type="ECO:0000256" key="3">
    <source>
        <dbReference type="ARBA" id="ARBA00022491"/>
    </source>
</evidence>
<proteinExistence type="inferred from homology"/>
<feature type="domain" description="Deacetylase sirtuin-type" evidence="9">
    <location>
        <begin position="298"/>
        <end position="565"/>
    </location>
</feature>
<comment type="similarity">
    <text evidence="2">Belongs to the sirtuin family. Class I subfamily.</text>
</comment>
<evidence type="ECO:0000256" key="6">
    <source>
        <dbReference type="ARBA" id="ARBA00022833"/>
    </source>
</evidence>
<evidence type="ECO:0000256" key="2">
    <source>
        <dbReference type="ARBA" id="ARBA00006924"/>
    </source>
</evidence>
<dbReference type="PANTHER" id="PTHR11085">
    <property type="entry name" value="NAD-DEPENDENT PROTEIN DEACYLASE SIRTUIN-5, MITOCHONDRIAL-RELATED"/>
    <property type="match status" value="1"/>
</dbReference>
<accession>A0A1V2LD58</accession>
<dbReference type="SUPFAM" id="SSF52467">
    <property type="entry name" value="DHS-like NAD/FAD-binding domain"/>
    <property type="match status" value="2"/>
</dbReference>
<dbReference type="InterPro" id="IPR026590">
    <property type="entry name" value="Ssirtuin_cat_dom"/>
</dbReference>
<dbReference type="EMBL" id="MPUK01000001">
    <property type="protein sequence ID" value="ONH69575.1"/>
    <property type="molecule type" value="Genomic_DNA"/>
</dbReference>
<evidence type="ECO:0000256" key="7">
    <source>
        <dbReference type="ARBA" id="ARBA00023027"/>
    </source>
</evidence>
<feature type="binding site" evidence="8">
    <location>
        <position position="171"/>
    </location>
    <ligand>
        <name>Zn(2+)</name>
        <dbReference type="ChEBI" id="CHEBI:29105"/>
    </ligand>
</feature>
<evidence type="ECO:0000259" key="9">
    <source>
        <dbReference type="PROSITE" id="PS50305"/>
    </source>
</evidence>